<dbReference type="PROSITE" id="PS51186">
    <property type="entry name" value="GNAT"/>
    <property type="match status" value="1"/>
</dbReference>
<dbReference type="PANTHER" id="PTHR10545:SF29">
    <property type="entry name" value="GH14572P-RELATED"/>
    <property type="match status" value="1"/>
</dbReference>
<comment type="caution">
    <text evidence="4">The sequence shown here is derived from an EMBL/GenBank/DDBJ whole genome shotgun (WGS) entry which is preliminary data.</text>
</comment>
<evidence type="ECO:0000313" key="5">
    <source>
        <dbReference type="Proteomes" id="UP000270626"/>
    </source>
</evidence>
<reference evidence="4 5" key="1">
    <citation type="submission" date="2018-10" db="EMBL/GenBank/DDBJ databases">
        <title>Genomic Encyclopedia of Type Strains, Phase IV (KMG-IV): sequencing the most valuable type-strain genomes for metagenomic binning, comparative biology and taxonomic classification.</title>
        <authorList>
            <person name="Goeker M."/>
        </authorList>
    </citation>
    <scope>NUCLEOTIDE SEQUENCE [LARGE SCALE GENOMIC DNA]</scope>
    <source>
        <strain evidence="4 5">DSM 23841</strain>
    </source>
</reference>
<dbReference type="InterPro" id="IPR016181">
    <property type="entry name" value="Acyl_CoA_acyltransferase"/>
</dbReference>
<protein>
    <submittedName>
        <fullName evidence="4">Acetyltransferase (GNAT) family protein</fullName>
    </submittedName>
</protein>
<dbReference type="Gene3D" id="3.40.630.30">
    <property type="match status" value="1"/>
</dbReference>
<gene>
    <name evidence="4" type="ORF">DFR40_1844</name>
</gene>
<dbReference type="Proteomes" id="UP000270626">
    <property type="component" value="Unassembled WGS sequence"/>
</dbReference>
<keyword evidence="5" id="KW-1185">Reference proteome</keyword>
<evidence type="ECO:0000256" key="1">
    <source>
        <dbReference type="ARBA" id="ARBA00022679"/>
    </source>
</evidence>
<dbReference type="PANTHER" id="PTHR10545">
    <property type="entry name" value="DIAMINE N-ACETYLTRANSFERASE"/>
    <property type="match status" value="1"/>
</dbReference>
<sequence>MSLRIVTVDLENPAISAAWLDLLEHYARDPMGGGEGLAAEVREQLPGRLAGRPGFHGALAWEGENAVGLINCFEGFSTFAARPLLNIHDIVVRRERRRAGIGQALLAWAAQRARQLGCCKLTLEVLSQNERALAAYEMAGFKPYVLDPAAGHALLMQKILKEETA</sequence>
<keyword evidence="2" id="KW-0012">Acyltransferase</keyword>
<dbReference type="CDD" id="cd04301">
    <property type="entry name" value="NAT_SF"/>
    <property type="match status" value="1"/>
</dbReference>
<dbReference type="EMBL" id="RBXP01000014">
    <property type="protein sequence ID" value="RKT58815.1"/>
    <property type="molecule type" value="Genomic_DNA"/>
</dbReference>
<dbReference type="InterPro" id="IPR000182">
    <property type="entry name" value="GNAT_dom"/>
</dbReference>
<feature type="domain" description="N-acetyltransferase" evidence="3">
    <location>
        <begin position="6"/>
        <end position="161"/>
    </location>
</feature>
<dbReference type="GO" id="GO:0008080">
    <property type="term" value="F:N-acetyltransferase activity"/>
    <property type="evidence" value="ECO:0007669"/>
    <property type="project" value="TreeGrafter"/>
</dbReference>
<dbReference type="SUPFAM" id="SSF55729">
    <property type="entry name" value="Acyl-CoA N-acyltransferases (Nat)"/>
    <property type="match status" value="1"/>
</dbReference>
<keyword evidence="1 4" id="KW-0808">Transferase</keyword>
<name>A0A495WDH0_9RHOO</name>
<dbReference type="InterPro" id="IPR051016">
    <property type="entry name" value="Diverse_Substrate_AcTransf"/>
</dbReference>
<evidence type="ECO:0000313" key="4">
    <source>
        <dbReference type="EMBL" id="RKT58815.1"/>
    </source>
</evidence>
<dbReference type="RefSeq" id="WP_245985649.1">
    <property type="nucleotide sequence ID" value="NZ_RBXP01000014.1"/>
</dbReference>
<dbReference type="Pfam" id="PF00583">
    <property type="entry name" value="Acetyltransf_1"/>
    <property type="match status" value="1"/>
</dbReference>
<accession>A0A495WDH0</accession>
<evidence type="ECO:0000259" key="3">
    <source>
        <dbReference type="PROSITE" id="PS51186"/>
    </source>
</evidence>
<organism evidence="4 5">
    <name type="scientific">Azonexus fungiphilus</name>
    <dbReference type="NCBI Taxonomy" id="146940"/>
    <lineage>
        <taxon>Bacteria</taxon>
        <taxon>Pseudomonadati</taxon>
        <taxon>Pseudomonadota</taxon>
        <taxon>Betaproteobacteria</taxon>
        <taxon>Rhodocyclales</taxon>
        <taxon>Azonexaceae</taxon>
        <taxon>Azonexus</taxon>
    </lineage>
</organism>
<evidence type="ECO:0000256" key="2">
    <source>
        <dbReference type="ARBA" id="ARBA00023315"/>
    </source>
</evidence>
<proteinExistence type="predicted"/>
<dbReference type="AlphaFoldDB" id="A0A495WDH0"/>